<feature type="transmembrane region" description="Helical" evidence="2">
    <location>
        <begin position="78"/>
        <end position="96"/>
    </location>
</feature>
<feature type="region of interest" description="Disordered" evidence="1">
    <location>
        <begin position="140"/>
        <end position="167"/>
    </location>
</feature>
<evidence type="ECO:0000313" key="3">
    <source>
        <dbReference type="EMBL" id="RWR00457.1"/>
    </source>
</evidence>
<organism evidence="3 4">
    <name type="scientific">[Pantoea] beijingensis</name>
    <dbReference type="NCBI Taxonomy" id="1324864"/>
    <lineage>
        <taxon>Bacteria</taxon>
        <taxon>Pseudomonadati</taxon>
        <taxon>Pseudomonadota</taxon>
        <taxon>Gammaproteobacteria</taxon>
        <taxon>Enterobacterales</taxon>
        <taxon>Erwiniaceae</taxon>
        <taxon>Erwinia</taxon>
    </lineage>
</organism>
<comment type="caution">
    <text evidence="3">The sequence shown here is derived from an EMBL/GenBank/DDBJ whole genome shotgun (WGS) entry which is preliminary data.</text>
</comment>
<dbReference type="Proteomes" id="UP000288794">
    <property type="component" value="Unassembled WGS sequence"/>
</dbReference>
<keyword evidence="2" id="KW-0472">Membrane</keyword>
<evidence type="ECO:0000256" key="2">
    <source>
        <dbReference type="SAM" id="Phobius"/>
    </source>
</evidence>
<dbReference type="EMBL" id="JMEE01000047">
    <property type="protein sequence ID" value="RWR00457.1"/>
    <property type="molecule type" value="Genomic_DNA"/>
</dbReference>
<keyword evidence="4" id="KW-1185">Reference proteome</keyword>
<proteinExistence type="predicted"/>
<protein>
    <recommendedName>
        <fullName evidence="5">Transmembrane protein</fullName>
    </recommendedName>
</protein>
<keyword evidence="2" id="KW-1133">Transmembrane helix</keyword>
<reference evidence="3 4" key="1">
    <citation type="submission" date="2014-04" db="EMBL/GenBank/DDBJ databases">
        <title>Draft genome sequence of Pantoea beijingensis strain LMG 27579, an emerging pathogen to Pleurotus eryngii with potential industrial application.</title>
        <authorList>
            <person name="Xu F."/>
            <person name="Liu Y."/>
            <person name="Wang S."/>
            <person name="Yin Y."/>
            <person name="Ma Y."/>
            <person name="Zhao S."/>
            <person name="Rong C."/>
        </authorList>
    </citation>
    <scope>NUCLEOTIDE SEQUENCE [LARGE SCALE GENOMIC DNA]</scope>
    <source>
        <strain evidence="3 4">LMG 27579</strain>
    </source>
</reference>
<keyword evidence="2" id="KW-0812">Transmembrane</keyword>
<evidence type="ECO:0008006" key="5">
    <source>
        <dbReference type="Google" id="ProtNLM"/>
    </source>
</evidence>
<accession>A0A443I937</accession>
<gene>
    <name evidence="3" type="ORF">ED28_18395</name>
</gene>
<dbReference type="AlphaFoldDB" id="A0A443I937"/>
<evidence type="ECO:0000256" key="1">
    <source>
        <dbReference type="SAM" id="MobiDB-lite"/>
    </source>
</evidence>
<sequence length="167" mass="18065">MVAVSAFVQANDKGTAAAPVSVGFPAAARFPHVFTHPDGPGVIRSCSARSLAASMRLLPEALIHSALRTMLPTPHHRFLWFVFFVFLSLFGVEFELSETSIALRKGDKVVRIAREGDERERRAREGESRAARQFGFLTKEPASRAGRLSKSAGAGPALTGPAWSFEG</sequence>
<evidence type="ECO:0000313" key="4">
    <source>
        <dbReference type="Proteomes" id="UP000288794"/>
    </source>
</evidence>
<name>A0A443I937_9GAMM</name>